<evidence type="ECO:0000313" key="2">
    <source>
        <dbReference type="EMBL" id="MBW71863.1"/>
    </source>
</evidence>
<protein>
    <submittedName>
        <fullName evidence="2">Putative secreted protein</fullName>
    </submittedName>
</protein>
<feature type="transmembrane region" description="Helical" evidence="1">
    <location>
        <begin position="12"/>
        <end position="30"/>
    </location>
</feature>
<keyword evidence="1" id="KW-1133">Transmembrane helix</keyword>
<name>A0A2M4D2S9_ANODA</name>
<sequence length="72" mass="8169">MVWIPLHIRRTEFILFLFFLPWIIISFSFLECSDGYGTTDGGDGYFDSSNLNACLPFSEYAGSTPLFSIHPP</sequence>
<organism evidence="2">
    <name type="scientific">Anopheles darlingi</name>
    <name type="common">Mosquito</name>
    <dbReference type="NCBI Taxonomy" id="43151"/>
    <lineage>
        <taxon>Eukaryota</taxon>
        <taxon>Metazoa</taxon>
        <taxon>Ecdysozoa</taxon>
        <taxon>Arthropoda</taxon>
        <taxon>Hexapoda</taxon>
        <taxon>Insecta</taxon>
        <taxon>Pterygota</taxon>
        <taxon>Neoptera</taxon>
        <taxon>Endopterygota</taxon>
        <taxon>Diptera</taxon>
        <taxon>Nematocera</taxon>
        <taxon>Culicoidea</taxon>
        <taxon>Culicidae</taxon>
        <taxon>Anophelinae</taxon>
        <taxon>Anopheles</taxon>
    </lineage>
</organism>
<dbReference type="EMBL" id="GGFL01007685">
    <property type="protein sequence ID" value="MBW71863.1"/>
    <property type="molecule type" value="Transcribed_RNA"/>
</dbReference>
<proteinExistence type="predicted"/>
<evidence type="ECO:0000256" key="1">
    <source>
        <dbReference type="SAM" id="Phobius"/>
    </source>
</evidence>
<keyword evidence="1" id="KW-0812">Transmembrane</keyword>
<reference evidence="2" key="1">
    <citation type="submission" date="2018-01" db="EMBL/GenBank/DDBJ databases">
        <title>An insight into the sialome of Amazonian anophelines.</title>
        <authorList>
            <person name="Ribeiro J.M."/>
            <person name="Scarpassa V."/>
            <person name="Calvo E."/>
        </authorList>
    </citation>
    <scope>NUCLEOTIDE SEQUENCE</scope>
</reference>
<accession>A0A2M4D2S9</accession>
<keyword evidence="1" id="KW-0472">Membrane</keyword>
<dbReference type="AlphaFoldDB" id="A0A2M4D2S9"/>